<protein>
    <submittedName>
        <fullName evidence="1">Uncharacterized protein</fullName>
    </submittedName>
</protein>
<evidence type="ECO:0000313" key="2">
    <source>
        <dbReference type="Proteomes" id="UP001295440"/>
    </source>
</evidence>
<reference evidence="1" key="1">
    <citation type="submission" date="2022-02" db="EMBL/GenBank/DDBJ databases">
        <authorList>
            <person name="Deutsch MARIE S."/>
        </authorList>
    </citation>
    <scope>NUCLEOTIDE SEQUENCE</scope>
    <source>
        <strain evidence="1">CIRM-BIA865</strain>
    </source>
</reference>
<sequence length="116" mass="13597">MHMYTSPEPKSIDLRYELSLKEYILAQELIRLGYDINLGRYGYDQLLANVNDLTLDTYYLGTIPQINLMSGNNLFVTLLEKKHMKNITNENCISCLNLQDLILIENYLLCIRNKKY</sequence>
<name>A0AAU9R3M6_9LACO</name>
<dbReference type="Proteomes" id="UP001295440">
    <property type="component" value="Chromosome"/>
</dbReference>
<dbReference type="AlphaFoldDB" id="A0AAU9R3M6"/>
<gene>
    <name evidence="1" type="ORF">LDD865_0400</name>
</gene>
<evidence type="ECO:0000313" key="1">
    <source>
        <dbReference type="EMBL" id="CAH1705561.1"/>
    </source>
</evidence>
<proteinExistence type="predicted"/>
<organism evidence="1 2">
    <name type="scientific">Lactobacillus delbrueckii subsp. delbrueckii</name>
    <dbReference type="NCBI Taxonomy" id="83684"/>
    <lineage>
        <taxon>Bacteria</taxon>
        <taxon>Bacillati</taxon>
        <taxon>Bacillota</taxon>
        <taxon>Bacilli</taxon>
        <taxon>Lactobacillales</taxon>
        <taxon>Lactobacillaceae</taxon>
        <taxon>Lactobacillus</taxon>
    </lineage>
</organism>
<dbReference type="EMBL" id="OV915080">
    <property type="protein sequence ID" value="CAH1705561.1"/>
    <property type="molecule type" value="Genomic_DNA"/>
</dbReference>
<accession>A0AAU9R3M6</accession>